<evidence type="ECO:0000313" key="8">
    <source>
        <dbReference type="Proteomes" id="UP000182915"/>
    </source>
</evidence>
<dbReference type="InterPro" id="IPR036390">
    <property type="entry name" value="WH_DNA-bd_sf"/>
</dbReference>
<keyword evidence="3 7" id="KW-0238">DNA-binding</keyword>
<dbReference type="PANTHER" id="PTHR30346">
    <property type="entry name" value="TRANSCRIPTIONAL DUAL REGULATOR HCAR-RELATED"/>
    <property type="match status" value="1"/>
</dbReference>
<dbReference type="Gene3D" id="1.10.10.10">
    <property type="entry name" value="Winged helix-like DNA-binding domain superfamily/Winged helix DNA-binding domain"/>
    <property type="match status" value="1"/>
</dbReference>
<dbReference type="EMBL" id="LT629971">
    <property type="protein sequence ID" value="SEH76664.1"/>
    <property type="molecule type" value="Genomic_DNA"/>
</dbReference>
<dbReference type="SUPFAM" id="SSF53850">
    <property type="entry name" value="Periplasmic binding protein-like II"/>
    <property type="match status" value="1"/>
</dbReference>
<dbReference type="SUPFAM" id="SSF46785">
    <property type="entry name" value="Winged helix' DNA-binding domain"/>
    <property type="match status" value="1"/>
</dbReference>
<evidence type="ECO:0000313" key="7">
    <source>
        <dbReference type="EMBL" id="SEH76664.1"/>
    </source>
</evidence>
<reference evidence="8" key="1">
    <citation type="submission" date="2016-10" db="EMBL/GenBank/DDBJ databases">
        <authorList>
            <person name="Varghese N."/>
            <person name="Submissions S."/>
        </authorList>
    </citation>
    <scope>NUCLEOTIDE SEQUENCE [LARGE SCALE GENOMIC DNA]</scope>
    <source>
        <strain evidence="8">DSM 45405</strain>
    </source>
</reference>
<dbReference type="AlphaFoldDB" id="A0A1H6KMC4"/>
<keyword evidence="8" id="KW-1185">Reference proteome</keyword>
<keyword evidence="4" id="KW-0010">Activator</keyword>
<evidence type="ECO:0000256" key="1">
    <source>
        <dbReference type="ARBA" id="ARBA00009437"/>
    </source>
</evidence>
<dbReference type="GO" id="GO:0003677">
    <property type="term" value="F:DNA binding"/>
    <property type="evidence" value="ECO:0007669"/>
    <property type="project" value="UniProtKB-KW"/>
</dbReference>
<dbReference type="PANTHER" id="PTHR30346:SF29">
    <property type="entry name" value="LYSR SUBSTRATE-BINDING"/>
    <property type="match status" value="1"/>
</dbReference>
<evidence type="ECO:0000259" key="6">
    <source>
        <dbReference type="PROSITE" id="PS50931"/>
    </source>
</evidence>
<dbReference type="Pfam" id="PF03466">
    <property type="entry name" value="LysR_substrate"/>
    <property type="match status" value="1"/>
</dbReference>
<keyword evidence="5" id="KW-0804">Transcription</keyword>
<accession>A0A1H6KMC4</accession>
<dbReference type="Proteomes" id="UP000182915">
    <property type="component" value="Chromosome I"/>
</dbReference>
<proteinExistence type="inferred from homology"/>
<organism evidence="7 8">
    <name type="scientific">Mycolicibacterium rutilum</name>
    <name type="common">Mycobacterium rutilum</name>
    <dbReference type="NCBI Taxonomy" id="370526"/>
    <lineage>
        <taxon>Bacteria</taxon>
        <taxon>Bacillati</taxon>
        <taxon>Actinomycetota</taxon>
        <taxon>Actinomycetes</taxon>
        <taxon>Mycobacteriales</taxon>
        <taxon>Mycobacteriaceae</taxon>
        <taxon>Mycolicibacterium</taxon>
    </lineage>
</organism>
<dbReference type="InterPro" id="IPR036388">
    <property type="entry name" value="WH-like_DNA-bd_sf"/>
</dbReference>
<dbReference type="InterPro" id="IPR000847">
    <property type="entry name" value="LysR_HTH_N"/>
</dbReference>
<evidence type="ECO:0000256" key="5">
    <source>
        <dbReference type="ARBA" id="ARBA00023163"/>
    </source>
</evidence>
<dbReference type="PROSITE" id="PS50931">
    <property type="entry name" value="HTH_LYSR"/>
    <property type="match status" value="1"/>
</dbReference>
<feature type="domain" description="HTH lysR-type" evidence="6">
    <location>
        <begin position="18"/>
        <end position="75"/>
    </location>
</feature>
<dbReference type="Gene3D" id="3.40.190.290">
    <property type="match status" value="1"/>
</dbReference>
<evidence type="ECO:0000256" key="4">
    <source>
        <dbReference type="ARBA" id="ARBA00023159"/>
    </source>
</evidence>
<dbReference type="GO" id="GO:0003700">
    <property type="term" value="F:DNA-binding transcription factor activity"/>
    <property type="evidence" value="ECO:0007669"/>
    <property type="project" value="InterPro"/>
</dbReference>
<sequence length="323" mass="35022">MTAEHERHRPLIVNNGHVDTRRLQLLLALSRLGSMRAVAETYRLTTSTVSQQIAALAKETGAQLIEPEGRRVRLTPAGRRLADHAVTILAAIDSARLDLDPDAEPSGVVRIGGFATGIRVSLLPIVADLAATYPEVELVISEYEPVEAFSLLNDDSIDLALTYEYNLAPASPGPLLETEALWSITWGLGVPVDFPDGPVDLSTYAGYTWIVNSRNTADETAVRTLAALAGFAPRIAHEIDSLDLVEELIVAGFGVGLLPLGRPTSAGVKVLPMPDPKPVLTAYAVTRRGRAIWPPLRVILDRMRPPRDAALPRAQWPRPEAEH</sequence>
<dbReference type="Pfam" id="PF00126">
    <property type="entry name" value="HTH_1"/>
    <property type="match status" value="1"/>
</dbReference>
<evidence type="ECO:0000256" key="3">
    <source>
        <dbReference type="ARBA" id="ARBA00023125"/>
    </source>
</evidence>
<name>A0A1H6KMC4_MYCRU</name>
<evidence type="ECO:0000256" key="2">
    <source>
        <dbReference type="ARBA" id="ARBA00023015"/>
    </source>
</evidence>
<dbReference type="GO" id="GO:0032993">
    <property type="term" value="C:protein-DNA complex"/>
    <property type="evidence" value="ECO:0007669"/>
    <property type="project" value="TreeGrafter"/>
</dbReference>
<keyword evidence="2" id="KW-0805">Transcription regulation</keyword>
<dbReference type="InterPro" id="IPR005119">
    <property type="entry name" value="LysR_subst-bd"/>
</dbReference>
<comment type="similarity">
    <text evidence="1">Belongs to the LysR transcriptional regulatory family.</text>
</comment>
<dbReference type="STRING" id="370526.SAMN04489835_3856"/>
<gene>
    <name evidence="7" type="ORF">SAMN04489835_3856</name>
</gene>
<protein>
    <submittedName>
        <fullName evidence="7">DNA-binding transcriptional regulator, LysR family</fullName>
    </submittedName>
</protein>